<dbReference type="EMBL" id="BTGU01000011">
    <property type="protein sequence ID" value="GMN40612.1"/>
    <property type="molecule type" value="Genomic_DNA"/>
</dbReference>
<feature type="region of interest" description="Disordered" evidence="1">
    <location>
        <begin position="1"/>
        <end position="67"/>
    </location>
</feature>
<keyword evidence="3" id="KW-1185">Reference proteome</keyword>
<protein>
    <submittedName>
        <fullName evidence="2">Uncharacterized protein</fullName>
    </submittedName>
</protein>
<sequence length="214" mass="23064">MFRRLFGAGGRTPPPPPPKPSSTRANHPPRPFGDGKSQNALPPGSLAAVNRESPTPAIQRGQIMNRPPPTFEIAPPVGHFAIAQIAPTHQPSKAPPPPVAHQHAKPQPPTFGNFENHPFARTFGDLEQPPTFGNFENHPFARTFGNFENHPFARTFGDLEQPPTSGEGEIATPGGPQPVKSPTQASSGDLPPAPLPRPMKDNQRLQKKNLSEIL</sequence>
<evidence type="ECO:0000313" key="3">
    <source>
        <dbReference type="Proteomes" id="UP001187192"/>
    </source>
</evidence>
<dbReference type="Proteomes" id="UP001187192">
    <property type="component" value="Unassembled WGS sequence"/>
</dbReference>
<evidence type="ECO:0000313" key="2">
    <source>
        <dbReference type="EMBL" id="GMN40612.1"/>
    </source>
</evidence>
<feature type="region of interest" description="Disordered" evidence="1">
    <location>
        <begin position="88"/>
        <end position="214"/>
    </location>
</feature>
<reference evidence="2" key="1">
    <citation type="submission" date="2023-07" db="EMBL/GenBank/DDBJ databases">
        <title>draft genome sequence of fig (Ficus carica).</title>
        <authorList>
            <person name="Takahashi T."/>
            <person name="Nishimura K."/>
        </authorList>
    </citation>
    <scope>NUCLEOTIDE SEQUENCE</scope>
</reference>
<name>A0AA87ZVS2_FICCA</name>
<gene>
    <name evidence="2" type="ORF">TIFTF001_009837</name>
</gene>
<comment type="caution">
    <text evidence="2">The sequence shown here is derived from an EMBL/GenBank/DDBJ whole genome shotgun (WGS) entry which is preliminary data.</text>
</comment>
<organism evidence="2 3">
    <name type="scientific">Ficus carica</name>
    <name type="common">Common fig</name>
    <dbReference type="NCBI Taxonomy" id="3494"/>
    <lineage>
        <taxon>Eukaryota</taxon>
        <taxon>Viridiplantae</taxon>
        <taxon>Streptophyta</taxon>
        <taxon>Embryophyta</taxon>
        <taxon>Tracheophyta</taxon>
        <taxon>Spermatophyta</taxon>
        <taxon>Magnoliopsida</taxon>
        <taxon>eudicotyledons</taxon>
        <taxon>Gunneridae</taxon>
        <taxon>Pentapetalae</taxon>
        <taxon>rosids</taxon>
        <taxon>fabids</taxon>
        <taxon>Rosales</taxon>
        <taxon>Moraceae</taxon>
        <taxon>Ficeae</taxon>
        <taxon>Ficus</taxon>
    </lineage>
</organism>
<accession>A0AA87ZVS2</accession>
<evidence type="ECO:0000256" key="1">
    <source>
        <dbReference type="SAM" id="MobiDB-lite"/>
    </source>
</evidence>
<proteinExistence type="predicted"/>
<dbReference type="AlphaFoldDB" id="A0AA87ZVS2"/>